<proteinExistence type="predicted"/>
<dbReference type="VEuPathDB" id="VectorBase:AALB014610"/>
<sequence length="68" mass="7401">PLSLPTTTANSGSSISSSNSSTNTIPSSWRTGRCYFLLRALQVREQVRNSSVRLAVWRKACNTLGPSM</sequence>
<reference evidence="1 2" key="1">
    <citation type="journal article" date="2017" name="G3 (Bethesda)">
        <title>The Physical Genome Mapping of Anopheles albimanus Corrected Scaffold Misassemblies and Identified Interarm Rearrangements in Genus Anopheles.</title>
        <authorList>
            <person name="Artemov G.N."/>
            <person name="Peery A.N."/>
            <person name="Jiang X."/>
            <person name="Tu Z."/>
            <person name="Stegniy V.N."/>
            <person name="Sharakhova M.V."/>
            <person name="Sharakhov I.V."/>
        </authorList>
    </citation>
    <scope>NUCLEOTIDE SEQUENCE [LARGE SCALE GENOMIC DNA]</scope>
    <source>
        <strain evidence="1 2">ALBI9_A</strain>
    </source>
</reference>
<organism evidence="1 2">
    <name type="scientific">Anopheles albimanus</name>
    <name type="common">New world malaria mosquito</name>
    <dbReference type="NCBI Taxonomy" id="7167"/>
    <lineage>
        <taxon>Eukaryota</taxon>
        <taxon>Metazoa</taxon>
        <taxon>Ecdysozoa</taxon>
        <taxon>Arthropoda</taxon>
        <taxon>Hexapoda</taxon>
        <taxon>Insecta</taxon>
        <taxon>Pterygota</taxon>
        <taxon>Neoptera</taxon>
        <taxon>Endopterygota</taxon>
        <taxon>Diptera</taxon>
        <taxon>Nematocera</taxon>
        <taxon>Culicoidea</taxon>
        <taxon>Culicidae</taxon>
        <taxon>Anophelinae</taxon>
        <taxon>Anopheles</taxon>
    </lineage>
</organism>
<dbReference type="Proteomes" id="UP000069272">
    <property type="component" value="Chromosome X"/>
</dbReference>
<protein>
    <submittedName>
        <fullName evidence="1">Uncharacterized protein</fullName>
    </submittedName>
</protein>
<dbReference type="AlphaFoldDB" id="A0A182FYB4"/>
<keyword evidence="2" id="KW-1185">Reference proteome</keyword>
<accession>A0A182FYB4</accession>
<dbReference type="EnsemblMetazoa" id="AALB014610-RA">
    <property type="protein sequence ID" value="AALB014610-PA"/>
    <property type="gene ID" value="AALB014610"/>
</dbReference>
<name>A0A182FYB4_ANOAL</name>
<evidence type="ECO:0000313" key="1">
    <source>
        <dbReference type="EnsemblMetazoa" id="AALB014610-PA"/>
    </source>
</evidence>
<evidence type="ECO:0000313" key="2">
    <source>
        <dbReference type="Proteomes" id="UP000069272"/>
    </source>
</evidence>
<reference evidence="1" key="2">
    <citation type="submission" date="2022-08" db="UniProtKB">
        <authorList>
            <consortium name="EnsemblMetazoa"/>
        </authorList>
    </citation>
    <scope>IDENTIFICATION</scope>
    <source>
        <strain evidence="1">STECLA/ALBI9_A</strain>
    </source>
</reference>